<feature type="non-terminal residue" evidence="2">
    <location>
        <position position="124"/>
    </location>
</feature>
<name>A0ABP0WXB9_9BRYO</name>
<sequence length="124" mass="13968">PIMKSRLVRLGVERNQIEQAKDKLKHAMIKYAPLDDEKDDVSPTQSPVRKKARSSVLMYDQISEFHVLSWWRRKGKDLFPILARVVRSTMCIPASSAMSKNNFSDADNTIVVEAQGQGPVPDTG</sequence>
<feature type="domain" description="HAT C-terminal dimerisation" evidence="1">
    <location>
        <begin position="60"/>
        <end position="110"/>
    </location>
</feature>
<accession>A0ABP0WXB9</accession>
<reference evidence="2" key="1">
    <citation type="submission" date="2024-02" db="EMBL/GenBank/DDBJ databases">
        <authorList>
            <consortium name="ELIXIR-Norway"/>
            <consortium name="Elixir Norway"/>
        </authorList>
    </citation>
    <scope>NUCLEOTIDE SEQUENCE</scope>
</reference>
<organism evidence="2 3">
    <name type="scientific">Sphagnum jensenii</name>
    <dbReference type="NCBI Taxonomy" id="128206"/>
    <lineage>
        <taxon>Eukaryota</taxon>
        <taxon>Viridiplantae</taxon>
        <taxon>Streptophyta</taxon>
        <taxon>Embryophyta</taxon>
        <taxon>Bryophyta</taxon>
        <taxon>Sphagnophytina</taxon>
        <taxon>Sphagnopsida</taxon>
        <taxon>Sphagnales</taxon>
        <taxon>Sphagnaceae</taxon>
        <taxon>Sphagnum</taxon>
    </lineage>
</organism>
<protein>
    <recommendedName>
        <fullName evidence="1">HAT C-terminal dimerisation domain-containing protein</fullName>
    </recommendedName>
</protein>
<evidence type="ECO:0000313" key="2">
    <source>
        <dbReference type="EMBL" id="CAK9271004.1"/>
    </source>
</evidence>
<dbReference type="InterPro" id="IPR008906">
    <property type="entry name" value="HATC_C_dom"/>
</dbReference>
<gene>
    <name evidence="2" type="ORF">CSSPJE1EN1_LOCUS16482</name>
</gene>
<evidence type="ECO:0000259" key="1">
    <source>
        <dbReference type="Pfam" id="PF05699"/>
    </source>
</evidence>
<dbReference type="SUPFAM" id="SSF53098">
    <property type="entry name" value="Ribonuclease H-like"/>
    <property type="match status" value="1"/>
</dbReference>
<dbReference type="Pfam" id="PF05699">
    <property type="entry name" value="Dimer_Tnp_hAT"/>
    <property type="match status" value="1"/>
</dbReference>
<keyword evidence="3" id="KW-1185">Reference proteome</keyword>
<dbReference type="EMBL" id="OZ020098">
    <property type="protein sequence ID" value="CAK9271004.1"/>
    <property type="molecule type" value="Genomic_DNA"/>
</dbReference>
<proteinExistence type="predicted"/>
<dbReference type="InterPro" id="IPR012337">
    <property type="entry name" value="RNaseH-like_sf"/>
</dbReference>
<dbReference type="Proteomes" id="UP001497444">
    <property type="component" value="Chromosome 3"/>
</dbReference>
<feature type="non-terminal residue" evidence="2">
    <location>
        <position position="1"/>
    </location>
</feature>
<evidence type="ECO:0000313" key="3">
    <source>
        <dbReference type="Proteomes" id="UP001497444"/>
    </source>
</evidence>